<evidence type="ECO:0000256" key="5">
    <source>
        <dbReference type="ARBA" id="ARBA00022692"/>
    </source>
</evidence>
<protein>
    <submittedName>
        <fullName evidence="16">Hemoglobin/transferrin/lactoferrin receptor protein</fullName>
    </submittedName>
</protein>
<dbReference type="NCBIfam" id="TIGR01776">
    <property type="entry name" value="TonB-tbp-lbp"/>
    <property type="match status" value="1"/>
</dbReference>
<dbReference type="AlphaFoldDB" id="A0A4R3Y681"/>
<dbReference type="InterPro" id="IPR036942">
    <property type="entry name" value="Beta-barrel_TonB_sf"/>
</dbReference>
<dbReference type="GO" id="GO:0044718">
    <property type="term" value="P:siderophore transmembrane transport"/>
    <property type="evidence" value="ECO:0007669"/>
    <property type="project" value="TreeGrafter"/>
</dbReference>
<dbReference type="PANTHER" id="PTHR30069">
    <property type="entry name" value="TONB-DEPENDENT OUTER MEMBRANE RECEPTOR"/>
    <property type="match status" value="1"/>
</dbReference>
<keyword evidence="10 11" id="KW-0998">Cell outer membrane</keyword>
<dbReference type="InterPro" id="IPR010948">
    <property type="entry name" value="TonB_lacto/transferrin_rcpt"/>
</dbReference>
<dbReference type="InterPro" id="IPR037066">
    <property type="entry name" value="Plug_dom_sf"/>
</dbReference>
<evidence type="ECO:0000256" key="7">
    <source>
        <dbReference type="ARBA" id="ARBA00023077"/>
    </source>
</evidence>
<dbReference type="RefSeq" id="WP_132966862.1">
    <property type="nucleotide sequence ID" value="NZ_LEKL01000066.1"/>
</dbReference>
<dbReference type="CDD" id="cd01347">
    <property type="entry name" value="ligand_gated_channel"/>
    <property type="match status" value="1"/>
</dbReference>
<dbReference type="PROSITE" id="PS52016">
    <property type="entry name" value="TONB_DEPENDENT_REC_3"/>
    <property type="match status" value="1"/>
</dbReference>
<evidence type="ECO:0000259" key="15">
    <source>
        <dbReference type="Pfam" id="PF07715"/>
    </source>
</evidence>
<keyword evidence="6 13" id="KW-0732">Signal</keyword>
<evidence type="ECO:0000256" key="10">
    <source>
        <dbReference type="ARBA" id="ARBA00023237"/>
    </source>
</evidence>
<dbReference type="Gene3D" id="2.40.170.20">
    <property type="entry name" value="TonB-dependent receptor, beta-barrel domain"/>
    <property type="match status" value="1"/>
</dbReference>
<gene>
    <name evidence="16" type="ORF">EDC16_105229</name>
</gene>
<evidence type="ECO:0000256" key="3">
    <source>
        <dbReference type="ARBA" id="ARBA00022448"/>
    </source>
</evidence>
<dbReference type="InterPro" id="IPR000531">
    <property type="entry name" value="Beta-barrel_TonB"/>
</dbReference>
<dbReference type="GO" id="GO:0009279">
    <property type="term" value="C:cell outer membrane"/>
    <property type="evidence" value="ECO:0007669"/>
    <property type="project" value="UniProtKB-SubCell"/>
</dbReference>
<sequence length="904" mass="102007">MKINQPKLLHFKMKPLSKIVAIALFGGHLALPFAAYAAESEEGAVLDEIQVVGKLSETSKSQRSISRVVKNAEQLKKEQVNDIRDLTRYDPGIAVNEQGSGASAGYSIRGVDKDRVAISVDGISQAQNFMPRSSYSEGFSGAKNEIEFENIKAVEISQGANSVMGGNGALGGSVMFVTKEPDDVIKPGQNWGLNIKNSYASKDERWGNSIAAAGRAGGFSALLQYTRRDGHEIKSHPKTPNQTLNRMFPTDKQYEDLRNAGWTDATRPDHFPQGEYCIGRAHPSACVQSMDLSPNEVYGTTRNAANPMDYRSDSWFGKFQYDLTPEHTVGFVFEDTQQKYEIDDRANRQRPYFRNFRDADPSATRHSYIYRMLFPFYKFVDHIHEKNRVGVFYQYQSENRNSWLDTAKLEIDEEKTHITSIHTTAGCTLIGDKPNRDCELFQRQDNIGSSFVEYQHQRQNVARLTEQNKRVRFSGSKSLEYWGIKHEIDLLAGLGYSEYRLLDRYKRREYALKVPDDHPCHADKRFGCNPAFEGKTQIVDTLHDDIYHPINGKNYYIGLSNHWKLNQYIDLNGGIRYDEYKYHSSWPYFANDKYSSLSWSAGVGLNLTDNISLSYKASTGFRVPNAQEMYGTNGQRHFEKKYSRPLSREKIQAEKAFNQEVGVDIHGNVGYINVNVFRSEYTNFITLKAKTAANFNEPREIGLQYYGNQTKAYAEGFNIRGVVDFHALWSVLPEGLSGSAAYSKVYPKKLGKLSGDSSNMLETSYAMDTLQPAKTVLGLDYDAPSGKWGSGIRFTRSDGKKASELVSKLPNIDIRQSRDISVVNVLSKSWYTWDWVGYVELGKNVTLRGGIYNLTNSKYVTWESLRQTGIAGLTTGVVAEVDGVGYDRLTAPGRNYALSVEFAF</sequence>
<keyword evidence="7 12" id="KW-0798">TonB box</keyword>
<evidence type="ECO:0000256" key="11">
    <source>
        <dbReference type="PROSITE-ProRule" id="PRU01360"/>
    </source>
</evidence>
<feature type="domain" description="TonB-dependent receptor plug" evidence="15">
    <location>
        <begin position="64"/>
        <end position="172"/>
    </location>
</feature>
<dbReference type="InterPro" id="IPR012910">
    <property type="entry name" value="Plug_dom"/>
</dbReference>
<evidence type="ECO:0000256" key="6">
    <source>
        <dbReference type="ARBA" id="ARBA00022729"/>
    </source>
</evidence>
<comment type="similarity">
    <text evidence="2 11 12">Belongs to the TonB-dependent receptor family.</text>
</comment>
<feature type="domain" description="TonB-dependent receptor-like beta-barrel" evidence="14">
    <location>
        <begin position="345"/>
        <end position="854"/>
    </location>
</feature>
<accession>A0A4R3Y681</accession>
<proteinExistence type="inferred from homology"/>
<evidence type="ECO:0000256" key="2">
    <source>
        <dbReference type="ARBA" id="ARBA00009810"/>
    </source>
</evidence>
<comment type="subcellular location">
    <subcellularLocation>
        <location evidence="1 11">Cell outer membrane</location>
        <topology evidence="1 11">Multi-pass membrane protein</topology>
    </subcellularLocation>
</comment>
<dbReference type="EMBL" id="SMCP01000005">
    <property type="protein sequence ID" value="TCV87310.1"/>
    <property type="molecule type" value="Genomic_DNA"/>
</dbReference>
<evidence type="ECO:0000256" key="9">
    <source>
        <dbReference type="ARBA" id="ARBA00023170"/>
    </source>
</evidence>
<evidence type="ECO:0000256" key="12">
    <source>
        <dbReference type="RuleBase" id="RU003357"/>
    </source>
</evidence>
<dbReference type="GO" id="GO:0015091">
    <property type="term" value="F:ferric iron transmembrane transporter activity"/>
    <property type="evidence" value="ECO:0007669"/>
    <property type="project" value="InterPro"/>
</dbReference>
<evidence type="ECO:0000259" key="14">
    <source>
        <dbReference type="Pfam" id="PF00593"/>
    </source>
</evidence>
<evidence type="ECO:0000256" key="1">
    <source>
        <dbReference type="ARBA" id="ARBA00004571"/>
    </source>
</evidence>
<evidence type="ECO:0000256" key="8">
    <source>
        <dbReference type="ARBA" id="ARBA00023136"/>
    </source>
</evidence>
<feature type="chain" id="PRO_5020878181" evidence="13">
    <location>
        <begin position="38"/>
        <end position="904"/>
    </location>
</feature>
<dbReference type="InterPro" id="IPR039426">
    <property type="entry name" value="TonB-dep_rcpt-like"/>
</dbReference>
<keyword evidence="5 11" id="KW-0812">Transmembrane</keyword>
<evidence type="ECO:0000256" key="13">
    <source>
        <dbReference type="SAM" id="SignalP"/>
    </source>
</evidence>
<comment type="caution">
    <text evidence="16">The sequence shown here is derived from an EMBL/GenBank/DDBJ whole genome shotgun (WGS) entry which is preliminary data.</text>
</comment>
<keyword evidence="4 11" id="KW-1134">Transmembrane beta strand</keyword>
<feature type="signal peptide" evidence="13">
    <location>
        <begin position="1"/>
        <end position="37"/>
    </location>
</feature>
<dbReference type="Proteomes" id="UP000294619">
    <property type="component" value="Unassembled WGS sequence"/>
</dbReference>
<evidence type="ECO:0000256" key="4">
    <source>
        <dbReference type="ARBA" id="ARBA00022452"/>
    </source>
</evidence>
<evidence type="ECO:0000313" key="16">
    <source>
        <dbReference type="EMBL" id="TCV87310.1"/>
    </source>
</evidence>
<evidence type="ECO:0000313" key="17">
    <source>
        <dbReference type="Proteomes" id="UP000294619"/>
    </source>
</evidence>
<dbReference type="NCBIfam" id="TIGR01786">
    <property type="entry name" value="TonB-hemlactrns"/>
    <property type="match status" value="1"/>
</dbReference>
<dbReference type="SUPFAM" id="SSF56935">
    <property type="entry name" value="Porins"/>
    <property type="match status" value="1"/>
</dbReference>
<name>A0A4R3Y681_9PAST</name>
<dbReference type="InterPro" id="IPR010949">
    <property type="entry name" value="TonB_Hb/transfer/lactofer_rcpt"/>
</dbReference>
<organism evidence="16 17">
    <name type="scientific">Testudinibacter aquarius</name>
    <dbReference type="NCBI Taxonomy" id="1524974"/>
    <lineage>
        <taxon>Bacteria</taxon>
        <taxon>Pseudomonadati</taxon>
        <taxon>Pseudomonadota</taxon>
        <taxon>Gammaproteobacteria</taxon>
        <taxon>Pasteurellales</taxon>
        <taxon>Pasteurellaceae</taxon>
        <taxon>Testudinibacter</taxon>
    </lineage>
</organism>
<dbReference type="GO" id="GO:0015344">
    <property type="term" value="F:siderophore uptake transmembrane transporter activity"/>
    <property type="evidence" value="ECO:0007669"/>
    <property type="project" value="TreeGrafter"/>
</dbReference>
<dbReference type="Gene3D" id="2.170.130.10">
    <property type="entry name" value="TonB-dependent receptor, plug domain"/>
    <property type="match status" value="1"/>
</dbReference>
<keyword evidence="8 11" id="KW-0472">Membrane</keyword>
<dbReference type="Pfam" id="PF00593">
    <property type="entry name" value="TonB_dep_Rec_b-barrel"/>
    <property type="match status" value="1"/>
</dbReference>
<dbReference type="PANTHER" id="PTHR30069:SF54">
    <property type="entry name" value="TRANSFERRIN-BINDING PROTEIN A"/>
    <property type="match status" value="1"/>
</dbReference>
<keyword evidence="3 11" id="KW-0813">Transport</keyword>
<dbReference type="Pfam" id="PF07715">
    <property type="entry name" value="Plug"/>
    <property type="match status" value="1"/>
</dbReference>
<keyword evidence="9 16" id="KW-0675">Receptor</keyword>
<reference evidence="16 17" key="1">
    <citation type="submission" date="2019-03" db="EMBL/GenBank/DDBJ databases">
        <title>Genomic Encyclopedia of Type Strains, Phase IV (KMG-IV): sequencing the most valuable type-strain genomes for metagenomic binning, comparative biology and taxonomic classification.</title>
        <authorList>
            <person name="Goeker M."/>
        </authorList>
    </citation>
    <scope>NUCLEOTIDE SEQUENCE [LARGE SCALE GENOMIC DNA]</scope>
    <source>
        <strain evidence="16 17">DSM 28140</strain>
    </source>
</reference>